<name>A0ABW9AG40_9BURK</name>
<keyword evidence="3" id="KW-1185">Reference proteome</keyword>
<dbReference type="Proteomes" id="UP001629246">
    <property type="component" value="Unassembled WGS sequence"/>
</dbReference>
<evidence type="ECO:0008006" key="4">
    <source>
        <dbReference type="Google" id="ProtNLM"/>
    </source>
</evidence>
<evidence type="ECO:0000313" key="3">
    <source>
        <dbReference type="Proteomes" id="UP001629246"/>
    </source>
</evidence>
<gene>
    <name evidence="2" type="ORF">PQR62_24510</name>
</gene>
<protein>
    <recommendedName>
        <fullName evidence="4">Histidine kinase</fullName>
    </recommendedName>
</protein>
<sequence>MMTKISSPAHIAFAGLVLFAGAAAATQEARAEGLGVSADAGTTGVGFHLSVPLAQTLNARFGVNYFDYSFNSSTNDVNYDAKAKLRTFDALLDWFPFANGFRLSGGVIYNGNKVEATGTPKNNGTYTINGNTYFASQAGQVDGRIDFKKFAPYVGLGYGNAVAKDQGWGFTADVGVMFQGNATTSVSNSGCTASALICSRLATDVSAENAQLNDKVHGYNLYPVLRVGVSYKF</sequence>
<evidence type="ECO:0000313" key="2">
    <source>
        <dbReference type="EMBL" id="MFL9927459.1"/>
    </source>
</evidence>
<dbReference type="Gene3D" id="2.40.160.170">
    <property type="match status" value="1"/>
</dbReference>
<proteinExistence type="predicted"/>
<feature type="chain" id="PRO_5045892220" description="Histidine kinase" evidence="1">
    <location>
        <begin position="25"/>
        <end position="233"/>
    </location>
</feature>
<evidence type="ECO:0000256" key="1">
    <source>
        <dbReference type="SAM" id="SignalP"/>
    </source>
</evidence>
<organism evidence="2 3">
    <name type="scientific">Herbaspirillum lusitanum</name>
    <dbReference type="NCBI Taxonomy" id="213312"/>
    <lineage>
        <taxon>Bacteria</taxon>
        <taxon>Pseudomonadati</taxon>
        <taxon>Pseudomonadota</taxon>
        <taxon>Betaproteobacteria</taxon>
        <taxon>Burkholderiales</taxon>
        <taxon>Oxalobacteraceae</taxon>
        <taxon>Herbaspirillum</taxon>
    </lineage>
</organism>
<accession>A0ABW9AG40</accession>
<feature type="signal peptide" evidence="1">
    <location>
        <begin position="1"/>
        <end position="24"/>
    </location>
</feature>
<dbReference type="RefSeq" id="WP_408160698.1">
    <property type="nucleotide sequence ID" value="NZ_JAQQFM010000016.1"/>
</dbReference>
<keyword evidence="1" id="KW-0732">Signal</keyword>
<dbReference type="EMBL" id="JAQQFM010000016">
    <property type="protein sequence ID" value="MFL9927459.1"/>
    <property type="molecule type" value="Genomic_DNA"/>
</dbReference>
<comment type="caution">
    <text evidence="2">The sequence shown here is derived from an EMBL/GenBank/DDBJ whole genome shotgun (WGS) entry which is preliminary data.</text>
</comment>
<reference evidence="2 3" key="1">
    <citation type="journal article" date="2024" name="Chem. Sci.">
        <title>Discovery of megapolipeptins by genome mining of a Burkholderiales bacteria collection.</title>
        <authorList>
            <person name="Paulo B.S."/>
            <person name="Recchia M.J.J."/>
            <person name="Lee S."/>
            <person name="Fergusson C.H."/>
            <person name="Romanowski S.B."/>
            <person name="Hernandez A."/>
            <person name="Krull N."/>
            <person name="Liu D.Y."/>
            <person name="Cavanagh H."/>
            <person name="Bos A."/>
            <person name="Gray C.A."/>
            <person name="Murphy B.T."/>
            <person name="Linington R.G."/>
            <person name="Eustaquio A.S."/>
        </authorList>
    </citation>
    <scope>NUCLEOTIDE SEQUENCE [LARGE SCALE GENOMIC DNA]</scope>
    <source>
        <strain evidence="2 3">RL21-008-BIB-A</strain>
    </source>
</reference>